<feature type="signal peptide" evidence="1">
    <location>
        <begin position="1"/>
        <end position="19"/>
    </location>
</feature>
<protein>
    <recommendedName>
        <fullName evidence="2">Secretion system C-terminal sorting domain-containing protein</fullName>
    </recommendedName>
</protein>
<sequence>MKFLTTTFLFLCLVYQAAATHLLGGYIQAKPVNGLQYEVTVTLFMDGIRGAEAIRFASETKICFGDGMTGILPRISVTDFKNDPAIKVSVYRTVHTFPGAGSYYLALSEQNRTGTTNFRDGDMVSLALTTALRIDTQPNTTPEIVLPDNIFQAAVNQRTVFSFPVTDTDGDSLVYFLSRPITTKNSCDQTMQTVSNYVYPNEVSRQGTFKLNSRTGQLIWDAPTAQGNYTFAMIVREFRRGAFLSETRFEMILQVTDKQLTPQPLPPYEPVVEQMLVLGVSEQHPEALLTLHVYPNPAQDQVTVRLNSQKPSKPRFQLINQNGQLLDDIRIETPRPEHEQRFDIKHLPAGMYFIQAESDGRFVRQKLIRQ</sequence>
<dbReference type="InterPro" id="IPR026444">
    <property type="entry name" value="Secre_tail"/>
</dbReference>
<name>A0A1S2VFP1_9BACT</name>
<keyword evidence="1" id="KW-0732">Signal</keyword>
<dbReference type="NCBIfam" id="TIGR04183">
    <property type="entry name" value="Por_Secre_tail"/>
    <property type="match status" value="1"/>
</dbReference>
<dbReference type="Pfam" id="PF18962">
    <property type="entry name" value="Por_Secre_tail"/>
    <property type="match status" value="1"/>
</dbReference>
<dbReference type="OrthoDB" id="1123245at2"/>
<comment type="caution">
    <text evidence="3">The sequence shown here is derived from an EMBL/GenBank/DDBJ whole genome shotgun (WGS) entry which is preliminary data.</text>
</comment>
<reference evidence="3 4" key="1">
    <citation type="submission" date="2016-10" db="EMBL/GenBank/DDBJ databases">
        <title>Arsenicibacter rosenii gen. nov., sp. nov., an efficient arsenic-methylating bacterium isolated from an arsenic-contaminated paddy soil.</title>
        <authorList>
            <person name="Huang K."/>
        </authorList>
    </citation>
    <scope>NUCLEOTIDE SEQUENCE [LARGE SCALE GENOMIC DNA]</scope>
    <source>
        <strain evidence="3 4">SM-1</strain>
    </source>
</reference>
<keyword evidence="4" id="KW-1185">Reference proteome</keyword>
<dbReference type="EMBL" id="MORL01000014">
    <property type="protein sequence ID" value="OIN57240.1"/>
    <property type="molecule type" value="Genomic_DNA"/>
</dbReference>
<proteinExistence type="predicted"/>
<gene>
    <name evidence="3" type="ORF">BLX24_21040</name>
</gene>
<organism evidence="3 4">
    <name type="scientific">Arsenicibacter rosenii</name>
    <dbReference type="NCBI Taxonomy" id="1750698"/>
    <lineage>
        <taxon>Bacteria</taxon>
        <taxon>Pseudomonadati</taxon>
        <taxon>Bacteroidota</taxon>
        <taxon>Cytophagia</taxon>
        <taxon>Cytophagales</taxon>
        <taxon>Spirosomataceae</taxon>
        <taxon>Arsenicibacter</taxon>
    </lineage>
</organism>
<evidence type="ECO:0000259" key="2">
    <source>
        <dbReference type="Pfam" id="PF18962"/>
    </source>
</evidence>
<dbReference type="RefSeq" id="WP_071505172.1">
    <property type="nucleotide sequence ID" value="NZ_MORL01000014.1"/>
</dbReference>
<feature type="domain" description="Secretion system C-terminal sorting" evidence="2">
    <location>
        <begin position="293"/>
        <end position="368"/>
    </location>
</feature>
<evidence type="ECO:0000313" key="4">
    <source>
        <dbReference type="Proteomes" id="UP000181790"/>
    </source>
</evidence>
<accession>A0A1S2VFP1</accession>
<feature type="chain" id="PRO_5010178628" description="Secretion system C-terminal sorting domain-containing protein" evidence="1">
    <location>
        <begin position="20"/>
        <end position="370"/>
    </location>
</feature>
<dbReference type="Proteomes" id="UP000181790">
    <property type="component" value="Unassembled WGS sequence"/>
</dbReference>
<evidence type="ECO:0000313" key="3">
    <source>
        <dbReference type="EMBL" id="OIN57240.1"/>
    </source>
</evidence>
<dbReference type="AlphaFoldDB" id="A0A1S2VFP1"/>
<evidence type="ECO:0000256" key="1">
    <source>
        <dbReference type="SAM" id="SignalP"/>
    </source>
</evidence>